<dbReference type="AlphaFoldDB" id="A0A2C9UDC6"/>
<dbReference type="OMA" id="WHENEDK"/>
<feature type="compositionally biased region" description="Basic and acidic residues" evidence="7">
    <location>
        <begin position="352"/>
        <end position="365"/>
    </location>
</feature>
<organism evidence="9 10">
    <name type="scientific">Manihot esculenta</name>
    <name type="common">Cassava</name>
    <name type="synonym">Jatropha manihot</name>
    <dbReference type="NCBI Taxonomy" id="3983"/>
    <lineage>
        <taxon>Eukaryota</taxon>
        <taxon>Viridiplantae</taxon>
        <taxon>Streptophyta</taxon>
        <taxon>Embryophyta</taxon>
        <taxon>Tracheophyta</taxon>
        <taxon>Spermatophyta</taxon>
        <taxon>Magnoliopsida</taxon>
        <taxon>eudicotyledons</taxon>
        <taxon>Gunneridae</taxon>
        <taxon>Pentapetalae</taxon>
        <taxon>rosids</taxon>
        <taxon>fabids</taxon>
        <taxon>Malpighiales</taxon>
        <taxon>Euphorbiaceae</taxon>
        <taxon>Crotonoideae</taxon>
        <taxon>Manihoteae</taxon>
        <taxon>Manihot</taxon>
    </lineage>
</organism>
<feature type="region of interest" description="Disordered" evidence="7">
    <location>
        <begin position="573"/>
        <end position="599"/>
    </location>
</feature>
<dbReference type="STRING" id="3983.A0A2C9UDC6"/>
<dbReference type="PANTHER" id="PTHR13468:SF22">
    <property type="entry name" value="DEK DOMAIN-CONTAINING CHROMATIN-ASSOCIATED PROTEIN 3"/>
    <property type="match status" value="1"/>
</dbReference>
<dbReference type="PROSITE" id="PS51998">
    <property type="entry name" value="DEK_C"/>
    <property type="match status" value="1"/>
</dbReference>
<dbReference type="GO" id="GO:0003677">
    <property type="term" value="F:DNA binding"/>
    <property type="evidence" value="ECO:0007669"/>
    <property type="project" value="UniProtKB-KW"/>
</dbReference>
<name>A0A2C9UDC6_MANES</name>
<keyword evidence="4" id="KW-0238">DNA-binding</keyword>
<accession>A0A2C9UDC6</accession>
<feature type="compositionally biased region" description="Basic and acidic residues" evidence="7">
    <location>
        <begin position="27"/>
        <end position="73"/>
    </location>
</feature>
<feature type="compositionally biased region" description="Low complexity" evidence="7">
    <location>
        <begin position="334"/>
        <end position="347"/>
    </location>
</feature>
<dbReference type="Gramene" id="Manes.15G060500.1.v8.1">
    <property type="protein sequence ID" value="Manes.15G060500.1.v8.1.CDS"/>
    <property type="gene ID" value="Manes.15G060500.v8.1"/>
</dbReference>
<gene>
    <name evidence="9" type="ORF">MANES_15G060500v8</name>
</gene>
<evidence type="ECO:0000256" key="4">
    <source>
        <dbReference type="ARBA" id="ARBA00023125"/>
    </source>
</evidence>
<feature type="region of interest" description="Disordered" evidence="7">
    <location>
        <begin position="321"/>
        <end position="521"/>
    </location>
</feature>
<feature type="compositionally biased region" description="Acidic residues" evidence="7">
    <location>
        <begin position="366"/>
        <end position="384"/>
    </location>
</feature>
<dbReference type="Pfam" id="PF08766">
    <property type="entry name" value="DEK_C"/>
    <property type="match status" value="1"/>
</dbReference>
<evidence type="ECO:0000256" key="3">
    <source>
        <dbReference type="ARBA" id="ARBA00023015"/>
    </source>
</evidence>
<evidence type="ECO:0000313" key="9">
    <source>
        <dbReference type="EMBL" id="OAY28357.1"/>
    </source>
</evidence>
<keyword evidence="10" id="KW-1185">Reference proteome</keyword>
<dbReference type="GO" id="GO:0006325">
    <property type="term" value="P:chromatin organization"/>
    <property type="evidence" value="ECO:0007669"/>
    <property type="project" value="UniProtKB-KW"/>
</dbReference>
<dbReference type="Gene3D" id="1.10.10.60">
    <property type="entry name" value="Homeodomain-like"/>
    <property type="match status" value="1"/>
</dbReference>
<feature type="compositionally biased region" description="Basic and acidic residues" evidence="7">
    <location>
        <begin position="390"/>
        <end position="404"/>
    </location>
</feature>
<dbReference type="InterPro" id="IPR044198">
    <property type="entry name" value="DEK"/>
</dbReference>
<feature type="compositionally biased region" description="Basic and acidic residues" evidence="7">
    <location>
        <begin position="148"/>
        <end position="166"/>
    </location>
</feature>
<dbReference type="InterPro" id="IPR014876">
    <property type="entry name" value="DEK_C"/>
</dbReference>
<keyword evidence="3" id="KW-0805">Transcription regulation</keyword>
<dbReference type="EMBL" id="CM004401">
    <property type="protein sequence ID" value="OAY28357.1"/>
    <property type="molecule type" value="Genomic_DNA"/>
</dbReference>
<evidence type="ECO:0000256" key="5">
    <source>
        <dbReference type="ARBA" id="ARBA00023163"/>
    </source>
</evidence>
<dbReference type="SUPFAM" id="SSF109715">
    <property type="entry name" value="DEK C-terminal domain"/>
    <property type="match status" value="1"/>
</dbReference>
<dbReference type="PANTHER" id="PTHR13468">
    <property type="entry name" value="DEK PROTEIN"/>
    <property type="match status" value="1"/>
</dbReference>
<feature type="compositionally biased region" description="Basic and acidic residues" evidence="7">
    <location>
        <begin position="94"/>
        <end position="139"/>
    </location>
</feature>
<keyword evidence="5" id="KW-0804">Transcription</keyword>
<dbReference type="Proteomes" id="UP000091857">
    <property type="component" value="Chromosome 15"/>
</dbReference>
<proteinExistence type="predicted"/>
<feature type="domain" description="DEK-C" evidence="8">
    <location>
        <begin position="518"/>
        <end position="573"/>
    </location>
</feature>
<comment type="caution">
    <text evidence="9">The sequence shown here is derived from an EMBL/GenBank/DDBJ whole genome shotgun (WGS) entry which is preliminary data.</text>
</comment>
<keyword evidence="6" id="KW-0539">Nucleus</keyword>
<evidence type="ECO:0000313" key="10">
    <source>
        <dbReference type="Proteomes" id="UP000091857"/>
    </source>
</evidence>
<evidence type="ECO:0000259" key="8">
    <source>
        <dbReference type="PROSITE" id="PS51998"/>
    </source>
</evidence>
<keyword evidence="2" id="KW-0156">Chromatin regulator</keyword>
<evidence type="ECO:0000256" key="1">
    <source>
        <dbReference type="ARBA" id="ARBA00004604"/>
    </source>
</evidence>
<feature type="compositionally biased region" description="Acidic residues" evidence="7">
    <location>
        <begin position="577"/>
        <end position="587"/>
    </location>
</feature>
<comment type="subcellular location">
    <subcellularLocation>
        <location evidence="1">Nucleus</location>
        <location evidence="1">Nucleolus</location>
    </subcellularLocation>
</comment>
<feature type="compositionally biased region" description="Basic and acidic residues" evidence="7">
    <location>
        <begin position="480"/>
        <end position="521"/>
    </location>
</feature>
<feature type="region of interest" description="Disordered" evidence="7">
    <location>
        <begin position="27"/>
        <end position="181"/>
    </location>
</feature>
<dbReference type="GO" id="GO:0005730">
    <property type="term" value="C:nucleolus"/>
    <property type="evidence" value="ECO:0007669"/>
    <property type="project" value="UniProtKB-SubCell"/>
</dbReference>
<evidence type="ECO:0000256" key="6">
    <source>
        <dbReference type="ARBA" id="ARBA00023242"/>
    </source>
</evidence>
<dbReference type="GO" id="GO:0005634">
    <property type="term" value="C:nucleus"/>
    <property type="evidence" value="ECO:0000318"/>
    <property type="project" value="GO_Central"/>
</dbReference>
<protein>
    <recommendedName>
        <fullName evidence="8">DEK-C domain-containing protein</fullName>
    </recommendedName>
</protein>
<dbReference type="FunFam" id="1.10.10.60:FF:000220">
    <property type="entry name" value="DEK domain-containing chromatin associated protein"/>
    <property type="match status" value="1"/>
</dbReference>
<evidence type="ECO:0000256" key="2">
    <source>
        <dbReference type="ARBA" id="ARBA00022853"/>
    </source>
</evidence>
<dbReference type="Gramene" id="Manes.15G060500.2.v8.1">
    <property type="protein sequence ID" value="Manes.15G060500.2.v8.1.CDS"/>
    <property type="gene ID" value="Manes.15G060500.v8.1"/>
</dbReference>
<feature type="compositionally biased region" description="Acidic residues" evidence="7">
    <location>
        <begin position="74"/>
        <end position="93"/>
    </location>
</feature>
<evidence type="ECO:0000256" key="7">
    <source>
        <dbReference type="SAM" id="MobiDB-lite"/>
    </source>
</evidence>
<sequence>MGKEETATEIPEVVENGTNALEKCSKVVTEKKEKESSELKSMDEDKVDSEKAETEKMDEDPKVNEEKESKEEKEKEDEEKGNEEPITEVEEEKTELIKEETGSKGDAEVEGNEESKELEEKVDRSEEKEEKTEQNEDKGVKKRGRGRSSGEKKVVREKGEKKEPEPRTPASDRPQRERKSVERLVASIERDATKEFHIEKGRGTPLKDIPNVAFKLSRRKTDDTFKLLHSILFGRRGKAILIKSNISRFSGFAWHENEEKPKMRVKEKFDKCNKEKLLEFCDLLDIPVAKATTKKEDIVTKLIDFLLAPHATTAVLLAEKEKATKSKKRKRGTKTSASGSVSSTSSAKSRKKAEDASKYDKKDTSDTEESEEEKEEEEEEEIKEENDNGLPEKSDAEMPEHSENESEEESEEDVDKHKRSSRTSRKKESTGKAKTRNLTISIKCSPPPKASPKKSSSKHAEVDDDSDGTPKISSRKKKNDKVAKEKSSTPKKYPSKEKAGRRTAKGNEKAEVKEDKLKPTDDELRDAICEILKEVDFNTATFTDILKQLARRFDTDLSLRKSSVKLMIQEELTKLADDEDGDDDAEKDENQPTGQEVEA</sequence>
<reference evidence="10" key="1">
    <citation type="journal article" date="2016" name="Nat. Biotechnol.">
        <title>Sequencing wild and cultivated cassava and related species reveals extensive interspecific hybridization and genetic diversity.</title>
        <authorList>
            <person name="Bredeson J.V."/>
            <person name="Lyons J.B."/>
            <person name="Prochnik S.E."/>
            <person name="Wu G.A."/>
            <person name="Ha C.M."/>
            <person name="Edsinger-Gonzales E."/>
            <person name="Grimwood J."/>
            <person name="Schmutz J."/>
            <person name="Rabbi I.Y."/>
            <person name="Egesi C."/>
            <person name="Nauluvula P."/>
            <person name="Lebot V."/>
            <person name="Ndunguru J."/>
            <person name="Mkamilo G."/>
            <person name="Bart R.S."/>
            <person name="Setter T.L."/>
            <person name="Gleadow R.M."/>
            <person name="Kulakow P."/>
            <person name="Ferguson M.E."/>
            <person name="Rounsley S."/>
            <person name="Rokhsar D.S."/>
        </authorList>
    </citation>
    <scope>NUCLEOTIDE SEQUENCE [LARGE SCALE GENOMIC DNA]</scope>
    <source>
        <strain evidence="10">cv. AM560-2</strain>
    </source>
</reference>
<dbReference type="GO" id="GO:0042393">
    <property type="term" value="F:histone binding"/>
    <property type="evidence" value="ECO:0000318"/>
    <property type="project" value="GO_Central"/>
</dbReference>
<dbReference type="GO" id="GO:2000779">
    <property type="term" value="P:regulation of double-strand break repair"/>
    <property type="evidence" value="ECO:0000318"/>
    <property type="project" value="GO_Central"/>
</dbReference>